<keyword evidence="4" id="KW-1185">Reference proteome</keyword>
<feature type="domain" description="DUF6534" evidence="2">
    <location>
        <begin position="176"/>
        <end position="263"/>
    </location>
</feature>
<feature type="transmembrane region" description="Helical" evidence="1">
    <location>
        <begin position="12"/>
        <end position="36"/>
    </location>
</feature>
<dbReference type="PANTHER" id="PTHR40465">
    <property type="entry name" value="CHROMOSOME 1, WHOLE GENOME SHOTGUN SEQUENCE"/>
    <property type="match status" value="1"/>
</dbReference>
<comment type="caution">
    <text evidence="3">The sequence shown here is derived from an EMBL/GenBank/DDBJ whole genome shotgun (WGS) entry which is preliminary data.</text>
</comment>
<evidence type="ECO:0000259" key="2">
    <source>
        <dbReference type="Pfam" id="PF20152"/>
    </source>
</evidence>
<feature type="transmembrane region" description="Helical" evidence="1">
    <location>
        <begin position="174"/>
        <end position="192"/>
    </location>
</feature>
<protein>
    <recommendedName>
        <fullName evidence="2">DUF6534 domain-containing protein</fullName>
    </recommendedName>
</protein>
<feature type="transmembrane region" description="Helical" evidence="1">
    <location>
        <begin position="48"/>
        <end position="73"/>
    </location>
</feature>
<feature type="transmembrane region" description="Helical" evidence="1">
    <location>
        <begin position="128"/>
        <end position="154"/>
    </location>
</feature>
<keyword evidence="1" id="KW-0472">Membrane</keyword>
<keyword evidence="1" id="KW-1133">Transmembrane helix</keyword>
<feature type="transmembrane region" description="Helical" evidence="1">
    <location>
        <begin position="93"/>
        <end position="116"/>
    </location>
</feature>
<evidence type="ECO:0000256" key="1">
    <source>
        <dbReference type="SAM" id="Phobius"/>
    </source>
</evidence>
<evidence type="ECO:0000313" key="3">
    <source>
        <dbReference type="EMBL" id="KAK0501849.1"/>
    </source>
</evidence>
<sequence length="346" mass="37856">MIPDFSLDTTMGAAFIGVVVAAILHGVSCVQAWYYFTHQHDQWPLKSIVAAVMVFDTVHQALICHTGKVFYMLRFLLYTYLITHYGNPAELQQTVWSLLAEVLFNGFTAFLVQSFLALRVWRLSNRRVLVTATVALLVVAEFGCVIAFGTLALINVHSFAELATLKYLSISVNALAAAGDVLIAGTLCLLLHRSRTGFQKSDTMINKLILFAVNTGLLTSLCAVASLISILTAPNTFIYITFFFCMGRLYSNSLLATLNARKRIRTAAEGINSSSEISFSLKDISKASAYSSRRGPNISIKIDTTKEFTSDVDRSVVLTGPPTEDGLPDSSSSKASCTFREMVEVA</sequence>
<dbReference type="EMBL" id="JAUEPU010000006">
    <property type="protein sequence ID" value="KAK0501849.1"/>
    <property type="molecule type" value="Genomic_DNA"/>
</dbReference>
<dbReference type="Pfam" id="PF20152">
    <property type="entry name" value="DUF6534"/>
    <property type="match status" value="1"/>
</dbReference>
<name>A0AA39QGE3_9AGAR</name>
<feature type="transmembrane region" description="Helical" evidence="1">
    <location>
        <begin position="208"/>
        <end position="231"/>
    </location>
</feature>
<reference evidence="3" key="1">
    <citation type="submission" date="2023-06" db="EMBL/GenBank/DDBJ databases">
        <authorList>
            <consortium name="Lawrence Berkeley National Laboratory"/>
            <person name="Ahrendt S."/>
            <person name="Sahu N."/>
            <person name="Indic B."/>
            <person name="Wong-Bajracharya J."/>
            <person name="Merenyi Z."/>
            <person name="Ke H.-M."/>
            <person name="Monk M."/>
            <person name="Kocsube S."/>
            <person name="Drula E."/>
            <person name="Lipzen A."/>
            <person name="Balint B."/>
            <person name="Henrissat B."/>
            <person name="Andreopoulos B."/>
            <person name="Martin F.M."/>
            <person name="Harder C.B."/>
            <person name="Rigling D."/>
            <person name="Ford K.L."/>
            <person name="Foster G.D."/>
            <person name="Pangilinan J."/>
            <person name="Papanicolaou A."/>
            <person name="Barry K."/>
            <person name="LaButti K."/>
            <person name="Viragh M."/>
            <person name="Koriabine M."/>
            <person name="Yan M."/>
            <person name="Riley R."/>
            <person name="Champramary S."/>
            <person name="Plett K.L."/>
            <person name="Tsai I.J."/>
            <person name="Slot J."/>
            <person name="Sipos G."/>
            <person name="Plett J."/>
            <person name="Nagy L.G."/>
            <person name="Grigoriev I.V."/>
        </authorList>
    </citation>
    <scope>NUCLEOTIDE SEQUENCE</scope>
    <source>
        <strain evidence="3">HWK02</strain>
    </source>
</reference>
<keyword evidence="1" id="KW-0812">Transmembrane</keyword>
<gene>
    <name evidence="3" type="ORF">EDD18DRAFT_1432216</name>
</gene>
<dbReference type="InterPro" id="IPR045339">
    <property type="entry name" value="DUF6534"/>
</dbReference>
<feature type="transmembrane region" description="Helical" evidence="1">
    <location>
        <begin position="237"/>
        <end position="258"/>
    </location>
</feature>
<dbReference type="PANTHER" id="PTHR40465:SF1">
    <property type="entry name" value="DUF6534 DOMAIN-CONTAINING PROTEIN"/>
    <property type="match status" value="1"/>
</dbReference>
<accession>A0AA39QGE3</accession>
<dbReference type="Proteomes" id="UP001175228">
    <property type="component" value="Unassembled WGS sequence"/>
</dbReference>
<organism evidence="3 4">
    <name type="scientific">Armillaria luteobubalina</name>
    <dbReference type="NCBI Taxonomy" id="153913"/>
    <lineage>
        <taxon>Eukaryota</taxon>
        <taxon>Fungi</taxon>
        <taxon>Dikarya</taxon>
        <taxon>Basidiomycota</taxon>
        <taxon>Agaricomycotina</taxon>
        <taxon>Agaricomycetes</taxon>
        <taxon>Agaricomycetidae</taxon>
        <taxon>Agaricales</taxon>
        <taxon>Marasmiineae</taxon>
        <taxon>Physalacriaceae</taxon>
        <taxon>Armillaria</taxon>
    </lineage>
</organism>
<evidence type="ECO:0000313" key="4">
    <source>
        <dbReference type="Proteomes" id="UP001175228"/>
    </source>
</evidence>
<proteinExistence type="predicted"/>
<dbReference type="AlphaFoldDB" id="A0AA39QGE3"/>